<evidence type="ECO:0000256" key="1">
    <source>
        <dbReference type="SAM" id="MobiDB-lite"/>
    </source>
</evidence>
<dbReference type="AlphaFoldDB" id="A0A813JFR7"/>
<sequence>MDNGAQADLERQALDTYVKDQKVEDTVEEMMQALLEAKPANPTEWLLNKLEQDISNESEELSETDLHKLFSISRRITAEIIPQDTISMVISETLVLLNCDTVSLFVLDKKMDLLRLYASNLQTPIMVSPGQGIAGSVFNSRELVNIPDCYQDGNFDRSFDAKTGYFTKSLIAVPIVDYDGASAGVIQAINKQPHGSLQGQDSADKRAVGRNAIAFTRQDEKMVAHLCQHVAIAMRNADVYREAISSSERATGLLNTIQSLSQDLGTQSLLLTVTMHANKVVSAERSTVFIVDESVQQLWSVSTDTGQEIRIPKKAGIAGQCCSEGRVINIPDAYADPRFNQAIDKQTGFKTQSILAVPMFADDDGSKEGREVVGVIQMINKVSYDGQLEYFDDDDIQIMELFSRFVGPRLAQSSLTSNKGSSSSKSDPDRKEADMAISTSSAKTELVDQAEKKQNKAKRQSSMAGLGVLGEEDEEDEDESHFVEILGAGADGVIRRLHLSNASNCV</sequence>
<reference evidence="4" key="1">
    <citation type="submission" date="2021-02" db="EMBL/GenBank/DDBJ databases">
        <authorList>
            <person name="Dougan E. K."/>
            <person name="Rhodes N."/>
            <person name="Thang M."/>
            <person name="Chan C."/>
        </authorList>
    </citation>
    <scope>NUCLEOTIDE SEQUENCE</scope>
</reference>
<evidence type="ECO:0000313" key="4">
    <source>
        <dbReference type="EMBL" id="CAE8680770.1"/>
    </source>
</evidence>
<dbReference type="EMBL" id="CAJNNV010025577">
    <property type="protein sequence ID" value="CAE8615176.1"/>
    <property type="molecule type" value="Genomic_DNA"/>
</dbReference>
<feature type="compositionally biased region" description="Low complexity" evidence="1">
    <location>
        <begin position="413"/>
        <end position="425"/>
    </location>
</feature>
<dbReference type="EMBL" id="CAJNNW010025892">
    <property type="protein sequence ID" value="CAE8680770.1"/>
    <property type="molecule type" value="Genomic_DNA"/>
</dbReference>
<feature type="compositionally biased region" description="Basic and acidic residues" evidence="1">
    <location>
        <begin position="445"/>
        <end position="454"/>
    </location>
</feature>
<evidence type="ECO:0000259" key="2">
    <source>
        <dbReference type="SMART" id="SM00065"/>
    </source>
</evidence>
<keyword evidence="6" id="KW-1185">Reference proteome</keyword>
<evidence type="ECO:0000313" key="5">
    <source>
        <dbReference type="Proteomes" id="UP000626109"/>
    </source>
</evidence>
<protein>
    <recommendedName>
        <fullName evidence="2">GAF domain-containing protein</fullName>
    </recommendedName>
</protein>
<dbReference type="OMA" id="MAVTNCY"/>
<name>A0A813JFR7_POLGL</name>
<feature type="compositionally biased region" description="Acidic residues" evidence="1">
    <location>
        <begin position="470"/>
        <end position="479"/>
    </location>
</feature>
<accession>A0A813JFR7</accession>
<dbReference type="InterPro" id="IPR003018">
    <property type="entry name" value="GAF"/>
</dbReference>
<feature type="domain" description="GAF" evidence="2">
    <location>
        <begin position="265"/>
        <end position="420"/>
    </location>
</feature>
<dbReference type="Proteomes" id="UP000626109">
    <property type="component" value="Unassembled WGS sequence"/>
</dbReference>
<dbReference type="InterPro" id="IPR029016">
    <property type="entry name" value="GAF-like_dom_sf"/>
</dbReference>
<dbReference type="Pfam" id="PF01590">
    <property type="entry name" value="GAF"/>
    <property type="match status" value="2"/>
</dbReference>
<gene>
    <name evidence="3" type="ORF">PGLA1383_LOCUS32889</name>
    <name evidence="4" type="ORF">PGLA2088_LOCUS22100</name>
</gene>
<feature type="region of interest" description="Disordered" evidence="1">
    <location>
        <begin position="413"/>
        <end position="479"/>
    </location>
</feature>
<dbReference type="PANTHER" id="PTHR43155:SF2">
    <property type="entry name" value="CYCLIC DI-GMP PHOSPHODIESTERASE PA4108"/>
    <property type="match status" value="1"/>
</dbReference>
<comment type="caution">
    <text evidence="4">The sequence shown here is derived from an EMBL/GenBank/DDBJ whole genome shotgun (WGS) entry which is preliminary data.</text>
</comment>
<dbReference type="OrthoDB" id="74705at2759"/>
<organism evidence="4 5">
    <name type="scientific">Polarella glacialis</name>
    <name type="common">Dinoflagellate</name>
    <dbReference type="NCBI Taxonomy" id="89957"/>
    <lineage>
        <taxon>Eukaryota</taxon>
        <taxon>Sar</taxon>
        <taxon>Alveolata</taxon>
        <taxon>Dinophyceae</taxon>
        <taxon>Suessiales</taxon>
        <taxon>Suessiaceae</taxon>
        <taxon>Polarella</taxon>
    </lineage>
</organism>
<evidence type="ECO:0000313" key="6">
    <source>
        <dbReference type="Proteomes" id="UP000654075"/>
    </source>
</evidence>
<dbReference type="SMART" id="SM00065">
    <property type="entry name" value="GAF"/>
    <property type="match status" value="2"/>
</dbReference>
<dbReference type="PANTHER" id="PTHR43155">
    <property type="entry name" value="CYCLIC DI-GMP PHOSPHODIESTERASE PA4108-RELATED"/>
    <property type="match status" value="1"/>
</dbReference>
<dbReference type="SUPFAM" id="SSF55781">
    <property type="entry name" value="GAF domain-like"/>
    <property type="match status" value="2"/>
</dbReference>
<dbReference type="Proteomes" id="UP000654075">
    <property type="component" value="Unassembled WGS sequence"/>
</dbReference>
<evidence type="ECO:0000313" key="3">
    <source>
        <dbReference type="EMBL" id="CAE8615176.1"/>
    </source>
</evidence>
<proteinExistence type="predicted"/>
<dbReference type="Gene3D" id="3.30.450.40">
    <property type="match status" value="2"/>
</dbReference>
<feature type="domain" description="GAF" evidence="2">
    <location>
        <begin position="77"/>
        <end position="244"/>
    </location>
</feature>